<evidence type="ECO:0000313" key="1">
    <source>
        <dbReference type="EMBL" id="KAJ9585994.1"/>
    </source>
</evidence>
<feature type="non-terminal residue" evidence="1">
    <location>
        <position position="1"/>
    </location>
</feature>
<comment type="caution">
    <text evidence="1">The sequence shown here is derived from an EMBL/GenBank/DDBJ whole genome shotgun (WGS) entry which is preliminary data.</text>
</comment>
<proteinExistence type="predicted"/>
<dbReference type="Proteomes" id="UP001233999">
    <property type="component" value="Unassembled WGS sequence"/>
</dbReference>
<keyword evidence="2" id="KW-1185">Reference proteome</keyword>
<reference evidence="1" key="2">
    <citation type="submission" date="2023-05" db="EMBL/GenBank/DDBJ databases">
        <authorList>
            <person name="Fouks B."/>
        </authorList>
    </citation>
    <scope>NUCLEOTIDE SEQUENCE</scope>
    <source>
        <strain evidence="1">Stay&amp;Tobe</strain>
        <tissue evidence="1">Testes</tissue>
    </source>
</reference>
<dbReference type="EMBL" id="JASPKZ010007225">
    <property type="protein sequence ID" value="KAJ9585994.1"/>
    <property type="molecule type" value="Genomic_DNA"/>
</dbReference>
<reference evidence="1" key="1">
    <citation type="journal article" date="2023" name="IScience">
        <title>Live-bearing cockroach genome reveals convergent evolutionary mechanisms linked to viviparity in insects and beyond.</title>
        <authorList>
            <person name="Fouks B."/>
            <person name="Harrison M.C."/>
            <person name="Mikhailova A.A."/>
            <person name="Marchal E."/>
            <person name="English S."/>
            <person name="Carruthers M."/>
            <person name="Jennings E.C."/>
            <person name="Chiamaka E.L."/>
            <person name="Frigard R.A."/>
            <person name="Pippel M."/>
            <person name="Attardo G.M."/>
            <person name="Benoit J.B."/>
            <person name="Bornberg-Bauer E."/>
            <person name="Tobe S.S."/>
        </authorList>
    </citation>
    <scope>NUCLEOTIDE SEQUENCE</scope>
    <source>
        <strain evidence="1">Stay&amp;Tobe</strain>
    </source>
</reference>
<sequence>SATAPTAEESMNKIREVPLFLFKNLFYFPKSYLYTKFVCLLYLRAVSDEH</sequence>
<feature type="non-terminal residue" evidence="1">
    <location>
        <position position="50"/>
    </location>
</feature>
<gene>
    <name evidence="1" type="ORF">L9F63_020358</name>
</gene>
<name>A0AAD7ZSF8_DIPPU</name>
<accession>A0AAD7ZSF8</accession>
<dbReference type="AlphaFoldDB" id="A0AAD7ZSF8"/>
<organism evidence="1 2">
    <name type="scientific">Diploptera punctata</name>
    <name type="common">Pacific beetle cockroach</name>
    <dbReference type="NCBI Taxonomy" id="6984"/>
    <lineage>
        <taxon>Eukaryota</taxon>
        <taxon>Metazoa</taxon>
        <taxon>Ecdysozoa</taxon>
        <taxon>Arthropoda</taxon>
        <taxon>Hexapoda</taxon>
        <taxon>Insecta</taxon>
        <taxon>Pterygota</taxon>
        <taxon>Neoptera</taxon>
        <taxon>Polyneoptera</taxon>
        <taxon>Dictyoptera</taxon>
        <taxon>Blattodea</taxon>
        <taxon>Blaberoidea</taxon>
        <taxon>Blaberidae</taxon>
        <taxon>Diplopterinae</taxon>
        <taxon>Diploptera</taxon>
    </lineage>
</organism>
<protein>
    <submittedName>
        <fullName evidence="1">Uncharacterized protein</fullName>
    </submittedName>
</protein>
<evidence type="ECO:0000313" key="2">
    <source>
        <dbReference type="Proteomes" id="UP001233999"/>
    </source>
</evidence>